<keyword evidence="1" id="KW-1133">Transmembrane helix</keyword>
<proteinExistence type="predicted"/>
<feature type="transmembrane region" description="Helical" evidence="1">
    <location>
        <begin position="319"/>
        <end position="350"/>
    </location>
</feature>
<protein>
    <recommendedName>
        <fullName evidence="4">Prominin</fullName>
    </recommendedName>
</protein>
<accession>A0ABR1D5R0</accession>
<evidence type="ECO:0008006" key="4">
    <source>
        <dbReference type="Google" id="ProtNLM"/>
    </source>
</evidence>
<dbReference type="EMBL" id="JAVFWL010000003">
    <property type="protein sequence ID" value="KAK6745858.1"/>
    <property type="molecule type" value="Genomic_DNA"/>
</dbReference>
<feature type="transmembrane region" description="Helical" evidence="1">
    <location>
        <begin position="70"/>
        <end position="96"/>
    </location>
</feature>
<dbReference type="PANTHER" id="PTHR11238:SF9">
    <property type="entry name" value="PROMININ, ISOFORM D"/>
    <property type="match status" value="1"/>
</dbReference>
<sequence>MNDSCEPPPVPSTSWPEVSSVFDPYMGATSKLVKLLVSMTDETHIELLAKAVKKKATAEEIFWKIIVENFLIIFLFLLGFLIAIAILITCIVTIIYRWKAVEQNPPKNSRIYCAGVLFLVCAVMTLICLVLIGGSVNAISDGLVLFPEKVETYSVGVEEFVIGLREQLQCDLNKQIDKVSSEIEQATGEIGVGIIALQRSISALEQSQESIKKDLHQLKLHLKDLMNIGHAEFDPIFSLKELIEGVENPKNPRVDMVALRIGIEELGKNVKAFGGQREVIVKTFQASMDQKFGEILPAIIKHVKKIANMLKRFVLGNKFLTYTGYVLFAVVLIPILLLALVKFALILLLIRVFWNIFDEKSHHGQRGHISHIGGEVMGMTGYIAMGISIVLFILSSIAFLLAFVATLVCVGFFDDKELRLFRATENVVRKKEMAISVSEIFYKCKNGYTFFDALDGSKLMAEIEIKDNIDLLLVRDCQRKIERGIRPPDGRTEYDAFLSDSDKMFEQGVKKPGVDAQLAKKAESSLKNVQQKLRNGIKAENMVLERTKSFTSKNFTAYVSNLNEALMSTAENSMTSLIDMSPRCDSMMSIWNDIGWYVCHLISRPLSGIWVAVEVTALSSIIIYKALFDATKNSIEQNSIEQNSMNSNFKGSMNSVICRFLGSKTIRLACFLN</sequence>
<feature type="transmembrane region" description="Helical" evidence="1">
    <location>
        <begin position="382"/>
        <end position="413"/>
    </location>
</feature>
<dbReference type="Proteomes" id="UP001303046">
    <property type="component" value="Unassembled WGS sequence"/>
</dbReference>
<organism evidence="2 3">
    <name type="scientific">Necator americanus</name>
    <name type="common">Human hookworm</name>
    <dbReference type="NCBI Taxonomy" id="51031"/>
    <lineage>
        <taxon>Eukaryota</taxon>
        <taxon>Metazoa</taxon>
        <taxon>Ecdysozoa</taxon>
        <taxon>Nematoda</taxon>
        <taxon>Chromadorea</taxon>
        <taxon>Rhabditida</taxon>
        <taxon>Rhabditina</taxon>
        <taxon>Rhabditomorpha</taxon>
        <taxon>Strongyloidea</taxon>
        <taxon>Ancylostomatidae</taxon>
        <taxon>Bunostominae</taxon>
        <taxon>Necator</taxon>
    </lineage>
</organism>
<keyword evidence="1" id="KW-0472">Membrane</keyword>
<dbReference type="PANTHER" id="PTHR11238">
    <property type="entry name" value="PROMININ ISOFORM D-RELATED"/>
    <property type="match status" value="1"/>
</dbReference>
<evidence type="ECO:0000313" key="2">
    <source>
        <dbReference type="EMBL" id="KAK6745858.1"/>
    </source>
</evidence>
<evidence type="ECO:0000313" key="3">
    <source>
        <dbReference type="Proteomes" id="UP001303046"/>
    </source>
</evidence>
<evidence type="ECO:0000256" key="1">
    <source>
        <dbReference type="SAM" id="Phobius"/>
    </source>
</evidence>
<reference evidence="2 3" key="1">
    <citation type="submission" date="2023-08" db="EMBL/GenBank/DDBJ databases">
        <title>A Necator americanus chromosomal reference genome.</title>
        <authorList>
            <person name="Ilik V."/>
            <person name="Petrzelkova K.J."/>
            <person name="Pardy F."/>
            <person name="Fuh T."/>
            <person name="Niatou-Singa F.S."/>
            <person name="Gouil Q."/>
            <person name="Baker L."/>
            <person name="Ritchie M.E."/>
            <person name="Jex A.R."/>
            <person name="Gazzola D."/>
            <person name="Li H."/>
            <person name="Toshio Fujiwara R."/>
            <person name="Zhan B."/>
            <person name="Aroian R.V."/>
            <person name="Pafco B."/>
            <person name="Schwarz E.M."/>
        </authorList>
    </citation>
    <scope>NUCLEOTIDE SEQUENCE [LARGE SCALE GENOMIC DNA]</scope>
    <source>
        <strain evidence="2 3">Aroian</strain>
        <tissue evidence="2">Whole animal</tissue>
    </source>
</reference>
<comment type="caution">
    <text evidence="2">The sequence shown here is derived from an EMBL/GenBank/DDBJ whole genome shotgun (WGS) entry which is preliminary data.</text>
</comment>
<keyword evidence="1" id="KW-0812">Transmembrane</keyword>
<keyword evidence="3" id="KW-1185">Reference proteome</keyword>
<name>A0ABR1D5R0_NECAM</name>
<gene>
    <name evidence="2" type="primary">Necator_chrIII.g12915</name>
    <name evidence="2" type="ORF">RB195_012148</name>
</gene>
<feature type="transmembrane region" description="Helical" evidence="1">
    <location>
        <begin position="116"/>
        <end position="139"/>
    </location>
</feature>